<dbReference type="STRING" id="237018.SAMN04489723_11917"/>
<dbReference type="AlphaFoldDB" id="A0A1I1BX20"/>
<keyword evidence="2" id="KW-1185">Reference proteome</keyword>
<proteinExistence type="predicted"/>
<sequence length="391" mass="44748">MKNLSHLYLLPFVLSTIACSGEKEENKTSTPLAEQDFEFEIYDSLLVDYLGNLFLADITEDGKTFLLIDQRSDTLFVANREGTILSKFKRLGDGPGFYQSSRLGPPSFLSSKEIIVPAFRGFYLYSLSGEPTRSFLPEFTPSISFIDAYNNNLVVHDDQVIFPWEGRLSEELGVDGKEFQMASSRVEVLDLESGKFSPVIPFPDSSKFRTGEKTYLNVNYHTLIASSSDTLYVAFRNEPVIYGYSFSDLTNPASIQPIPFEEFIQKEPKEEAHYGTYDMKDIYVGTIQNLHPTEKQRFLLTYNRGLSDQEYDEIFALETSDPEEFSRKRNKTNTKGQVLFDGKSVSKVIMKPESLGFTFKFISEEEIWFTPNFEYAENDYSVIYKTRLVAK</sequence>
<dbReference type="PROSITE" id="PS51257">
    <property type="entry name" value="PROKAR_LIPOPROTEIN"/>
    <property type="match status" value="1"/>
</dbReference>
<evidence type="ECO:0000313" key="1">
    <source>
        <dbReference type="EMBL" id="SFB54959.1"/>
    </source>
</evidence>
<dbReference type="Proteomes" id="UP000198790">
    <property type="component" value="Unassembled WGS sequence"/>
</dbReference>
<accession>A0A1I1BX20</accession>
<gene>
    <name evidence="1" type="ORF">SAMN04489723_11917</name>
</gene>
<reference evidence="1 2" key="1">
    <citation type="submission" date="2016-10" db="EMBL/GenBank/DDBJ databases">
        <authorList>
            <person name="de Groot N.N."/>
        </authorList>
    </citation>
    <scope>NUCLEOTIDE SEQUENCE [LARGE SCALE GENOMIC DNA]</scope>
    <source>
        <strain evidence="1 2">DSM 23399</strain>
    </source>
</reference>
<evidence type="ECO:0000313" key="2">
    <source>
        <dbReference type="Proteomes" id="UP000198790"/>
    </source>
</evidence>
<name>A0A1I1BX20_9BACT</name>
<evidence type="ECO:0008006" key="3">
    <source>
        <dbReference type="Google" id="ProtNLM"/>
    </source>
</evidence>
<protein>
    <recommendedName>
        <fullName evidence="3">6-bladed beta-propeller</fullName>
    </recommendedName>
</protein>
<organism evidence="1 2">
    <name type="scientific">Algoriphagus aquimarinus</name>
    <dbReference type="NCBI Taxonomy" id="237018"/>
    <lineage>
        <taxon>Bacteria</taxon>
        <taxon>Pseudomonadati</taxon>
        <taxon>Bacteroidota</taxon>
        <taxon>Cytophagia</taxon>
        <taxon>Cytophagales</taxon>
        <taxon>Cyclobacteriaceae</taxon>
        <taxon>Algoriphagus</taxon>
    </lineage>
</organism>
<dbReference type="OrthoDB" id="835896at2"/>
<dbReference type="EMBL" id="FOKK01000019">
    <property type="protein sequence ID" value="SFB54959.1"/>
    <property type="molecule type" value="Genomic_DNA"/>
</dbReference>
<dbReference type="RefSeq" id="WP_092900233.1">
    <property type="nucleotide sequence ID" value="NZ_FOKK01000019.1"/>
</dbReference>